<dbReference type="InterPro" id="IPR036390">
    <property type="entry name" value="WH_DNA-bd_sf"/>
</dbReference>
<reference evidence="3" key="1">
    <citation type="submission" date="2021-11" db="EMBL/GenBank/DDBJ databases">
        <title>Streptomyces corallinus and Kineosporia corallina sp. nov., two new coral-derived marine actinobacteria.</title>
        <authorList>
            <person name="Buangrab K."/>
            <person name="Sutthacheep M."/>
            <person name="Yeemin T."/>
            <person name="Harunari E."/>
            <person name="Igarashi Y."/>
            <person name="Sripreechasak P."/>
            <person name="Kanchanasin P."/>
            <person name="Tanasupawat S."/>
            <person name="Phongsopitanun W."/>
        </authorList>
    </citation>
    <scope>NUCLEOTIDE SEQUENCE</scope>
    <source>
        <strain evidence="3">JCM 31032</strain>
    </source>
</reference>
<dbReference type="InterPro" id="IPR046938">
    <property type="entry name" value="DNA_clamp_sf"/>
</dbReference>
<dbReference type="PANTHER" id="PTHR22683">
    <property type="entry name" value="SPORULATION PROTEIN RELATED"/>
    <property type="match status" value="1"/>
</dbReference>
<evidence type="ECO:0000256" key="1">
    <source>
        <dbReference type="SAM" id="MobiDB-lite"/>
    </source>
</evidence>
<evidence type="ECO:0000259" key="2">
    <source>
        <dbReference type="SMART" id="SM00843"/>
    </source>
</evidence>
<dbReference type="Pfam" id="PF09397">
    <property type="entry name" value="FtsK_gamma"/>
    <property type="match status" value="1"/>
</dbReference>
<gene>
    <name evidence="3" type="ORF">LR394_08495</name>
</gene>
<organism evidence="3 4">
    <name type="scientific">Kineosporia babensis</name>
    <dbReference type="NCBI Taxonomy" id="499548"/>
    <lineage>
        <taxon>Bacteria</taxon>
        <taxon>Bacillati</taxon>
        <taxon>Actinomycetota</taxon>
        <taxon>Actinomycetes</taxon>
        <taxon>Kineosporiales</taxon>
        <taxon>Kineosporiaceae</taxon>
        <taxon>Kineosporia</taxon>
    </lineage>
</organism>
<dbReference type="InterPro" id="IPR018541">
    <property type="entry name" value="Ftsk_gamma"/>
</dbReference>
<name>A0A9X1SSQ7_9ACTN</name>
<dbReference type="RefSeq" id="WP_231440108.1">
    <property type="nucleotide sequence ID" value="NZ_JAJOMB010000003.1"/>
</dbReference>
<dbReference type="AlphaFoldDB" id="A0A9X1SSQ7"/>
<dbReference type="Proteomes" id="UP001138997">
    <property type="component" value="Unassembled WGS sequence"/>
</dbReference>
<feature type="region of interest" description="Disordered" evidence="1">
    <location>
        <begin position="329"/>
        <end position="355"/>
    </location>
</feature>
<dbReference type="EMBL" id="JAJOMB010000003">
    <property type="protein sequence ID" value="MCD5310932.1"/>
    <property type="molecule type" value="Genomic_DNA"/>
</dbReference>
<dbReference type="InterPro" id="IPR050206">
    <property type="entry name" value="FtsK/SpoIIIE/SftA"/>
</dbReference>
<dbReference type="Gene3D" id="1.10.10.10">
    <property type="entry name" value="Winged helix-like DNA-binding domain superfamily/Winged helix DNA-binding domain"/>
    <property type="match status" value="1"/>
</dbReference>
<dbReference type="Gene3D" id="3.10.150.10">
    <property type="entry name" value="DNA Polymerase III, subunit A, domain 2"/>
    <property type="match status" value="1"/>
</dbReference>
<evidence type="ECO:0000313" key="4">
    <source>
        <dbReference type="Proteomes" id="UP001138997"/>
    </source>
</evidence>
<dbReference type="SUPFAM" id="SSF55979">
    <property type="entry name" value="DNA clamp"/>
    <property type="match status" value="1"/>
</dbReference>
<feature type="compositionally biased region" description="Basic and acidic residues" evidence="1">
    <location>
        <begin position="332"/>
        <end position="341"/>
    </location>
</feature>
<dbReference type="SUPFAM" id="SSF46785">
    <property type="entry name" value="Winged helix' DNA-binding domain"/>
    <property type="match status" value="1"/>
</dbReference>
<protein>
    <recommendedName>
        <fullName evidence="2">FtsK gamma domain-containing protein</fullName>
    </recommendedName>
</protein>
<dbReference type="SMART" id="SM00843">
    <property type="entry name" value="Ftsk_gamma"/>
    <property type="match status" value="1"/>
</dbReference>
<dbReference type="PANTHER" id="PTHR22683:SF41">
    <property type="entry name" value="DNA TRANSLOCASE FTSK"/>
    <property type="match status" value="1"/>
</dbReference>
<evidence type="ECO:0000313" key="3">
    <source>
        <dbReference type="EMBL" id="MCD5310932.1"/>
    </source>
</evidence>
<feature type="domain" description="FtsK gamma" evidence="2">
    <location>
        <begin position="357"/>
        <end position="424"/>
    </location>
</feature>
<dbReference type="InterPro" id="IPR036388">
    <property type="entry name" value="WH-like_DNA-bd_sf"/>
</dbReference>
<accession>A0A9X1SSQ7</accession>
<comment type="caution">
    <text evidence="3">The sequence shown here is derived from an EMBL/GenBank/DDBJ whole genome shotgun (WGS) entry which is preliminary data.</text>
</comment>
<keyword evidence="4" id="KW-1185">Reference proteome</keyword>
<proteinExistence type="predicted"/>
<sequence length="439" mass="47484">MTAVYVGPALVCPLDCDYWIGSAEDGDAAVSAMLEHLRSYFAGGHRMGMGDAMEALKGVTEISIDERKNVTTTEVPDDISAITNPGDVGPDRMKLIVSARDFRAGLKSVIPHVSKDENTPVLQRVRAYVSRENMLLGASDRYTMGMACVSLWGNEYDDDGEAFELEPRTVSEILTVFKPGKVKDEVSDDNLEIRVTDRFIVITDVAGIGIPGKSVTWPRTANDESFPDLRKLLGSMVAQAGSASSRAMNTNGQFLARFEVAARVYDDTLKIEPTSENAGALVLSCGESFVGLLMPVRISEEVAAQQAANQRAWDGWLGQVDMGTGEIPDVFPEPKSEKAEQEEPDAEEVPEGQISAGDDEDPVELLCQAATLVVTAQHGSVSMLQRKMRIGFARAGLLMDELQDREVVGPADGSKAREVLVAADGLEDLLVELREDADV</sequence>